<dbReference type="EMBL" id="AHMH02000031">
    <property type="protein sequence ID" value="EMN01935.1"/>
    <property type="molecule type" value="Genomic_DNA"/>
</dbReference>
<comment type="caution">
    <text evidence="1">The sequence shown here is derived from an EMBL/GenBank/DDBJ whole genome shotgun (WGS) entry which is preliminary data.</text>
</comment>
<gene>
    <name evidence="1" type="ORF">LEP1GSC035_4276</name>
</gene>
<protein>
    <submittedName>
        <fullName evidence="1">Uncharacterized protein</fullName>
    </submittedName>
</protein>
<name>A0ABN0J4T4_9LEPT</name>
<evidence type="ECO:0000313" key="2">
    <source>
        <dbReference type="Proteomes" id="UP000012099"/>
    </source>
</evidence>
<dbReference type="Proteomes" id="UP000012099">
    <property type="component" value="Unassembled WGS sequence"/>
</dbReference>
<evidence type="ECO:0000313" key="1">
    <source>
        <dbReference type="EMBL" id="EMN01935.1"/>
    </source>
</evidence>
<sequence length="40" mass="4705">MSLFWNKKNLEKTLKNSLDSHFKNTLSLLKMLISISLGYF</sequence>
<reference evidence="1 2" key="1">
    <citation type="submission" date="2013-01" db="EMBL/GenBank/DDBJ databases">
        <authorList>
            <person name="Harkins D.M."/>
            <person name="Durkin A.S."/>
            <person name="Brinkac L.M."/>
            <person name="Haft D.H."/>
            <person name="Selengut J.D."/>
            <person name="Sanka R."/>
            <person name="DePew J."/>
            <person name="Purushe J."/>
            <person name="Whelen A.C."/>
            <person name="Vinetz J.M."/>
            <person name="Sutton G.G."/>
            <person name="Nierman W.C."/>
            <person name="Fouts D.E."/>
        </authorList>
    </citation>
    <scope>NUCLEOTIDE SEQUENCE [LARGE SCALE GENOMIC DNA]</scope>
    <source>
        <strain evidence="1 2">2007001578</strain>
    </source>
</reference>
<accession>A0ABN0J4T4</accession>
<proteinExistence type="predicted"/>
<keyword evidence="2" id="KW-1185">Reference proteome</keyword>
<organism evidence="1 2">
    <name type="scientific">Leptospira noguchii str. 2007001578</name>
    <dbReference type="NCBI Taxonomy" id="1049974"/>
    <lineage>
        <taxon>Bacteria</taxon>
        <taxon>Pseudomonadati</taxon>
        <taxon>Spirochaetota</taxon>
        <taxon>Spirochaetia</taxon>
        <taxon>Leptospirales</taxon>
        <taxon>Leptospiraceae</taxon>
        <taxon>Leptospira</taxon>
    </lineage>
</organism>